<keyword evidence="2" id="KW-1185">Reference proteome</keyword>
<name>A0A183Q1N3_9TREM</name>
<dbReference type="Proteomes" id="UP000269396">
    <property type="component" value="Unassembled WGS sequence"/>
</dbReference>
<accession>A0A183Q1N3</accession>
<dbReference type="AlphaFoldDB" id="A0A183Q1N3"/>
<evidence type="ECO:0000313" key="1">
    <source>
        <dbReference type="EMBL" id="VDP82679.1"/>
    </source>
</evidence>
<dbReference type="EMBL" id="UZAL01044652">
    <property type="protein sequence ID" value="VDP82679.1"/>
    <property type="molecule type" value="Genomic_DNA"/>
</dbReference>
<evidence type="ECO:0000313" key="2">
    <source>
        <dbReference type="Proteomes" id="UP000269396"/>
    </source>
</evidence>
<dbReference type="STRING" id="31246.A0A183Q1N3"/>
<protein>
    <submittedName>
        <fullName evidence="1">Uncharacterized protein</fullName>
    </submittedName>
</protein>
<reference evidence="1 2" key="1">
    <citation type="submission" date="2018-11" db="EMBL/GenBank/DDBJ databases">
        <authorList>
            <consortium name="Pathogen Informatics"/>
        </authorList>
    </citation>
    <scope>NUCLEOTIDE SEQUENCE [LARGE SCALE GENOMIC DNA]</scope>
    <source>
        <strain>Denwood</strain>
        <strain evidence="2">Zambia</strain>
    </source>
</reference>
<gene>
    <name evidence="1" type="ORF">SMTD_LOCUS20519</name>
</gene>
<proteinExistence type="predicted"/>
<sequence length="136" mass="15754">MIMKAAAELSSKTDKPIAFNERSSMGVMVRRTDQVDNSTIAFPLRTHEKLRSCEVALDELKFRDQFVSSNRCLNKFQVARLYELICDDRRKSTKACLSYLLSPELVNTYTFYGTKSKFGISKYKFYRTAQSKSTKY</sequence>
<organism evidence="1 2">
    <name type="scientific">Schistosoma mattheei</name>
    <dbReference type="NCBI Taxonomy" id="31246"/>
    <lineage>
        <taxon>Eukaryota</taxon>
        <taxon>Metazoa</taxon>
        <taxon>Spiralia</taxon>
        <taxon>Lophotrochozoa</taxon>
        <taxon>Platyhelminthes</taxon>
        <taxon>Trematoda</taxon>
        <taxon>Digenea</taxon>
        <taxon>Strigeidida</taxon>
        <taxon>Schistosomatoidea</taxon>
        <taxon>Schistosomatidae</taxon>
        <taxon>Schistosoma</taxon>
    </lineage>
</organism>